<dbReference type="InterPro" id="IPR001254">
    <property type="entry name" value="Trypsin_dom"/>
</dbReference>
<name>A0ABM1NFX5_NICVS</name>
<evidence type="ECO:0000256" key="2">
    <source>
        <dbReference type="ARBA" id="ARBA00022729"/>
    </source>
</evidence>
<dbReference type="PROSITE" id="PS50240">
    <property type="entry name" value="TRYPSIN_DOM"/>
    <property type="match status" value="1"/>
</dbReference>
<dbReference type="SMART" id="SM00680">
    <property type="entry name" value="CLIP"/>
    <property type="match status" value="1"/>
</dbReference>
<evidence type="ECO:0000259" key="10">
    <source>
        <dbReference type="PROSITE" id="PS51888"/>
    </source>
</evidence>
<dbReference type="Pfam" id="PF00089">
    <property type="entry name" value="Trypsin"/>
    <property type="match status" value="1"/>
</dbReference>
<evidence type="ECO:0000256" key="4">
    <source>
        <dbReference type="ARBA" id="ARBA00022825"/>
    </source>
</evidence>
<dbReference type="InterPro" id="IPR022700">
    <property type="entry name" value="CLIP"/>
</dbReference>
<protein>
    <recommendedName>
        <fullName evidence="8">CLIP domain-containing serine protease</fullName>
        <ecNumber evidence="7">3.4.21.-</ecNumber>
    </recommendedName>
</protein>
<gene>
    <name evidence="12" type="primary">LOC108568889</name>
</gene>
<dbReference type="PROSITE" id="PS00135">
    <property type="entry name" value="TRYPSIN_SER"/>
    <property type="match status" value="1"/>
</dbReference>
<organism evidence="11 12">
    <name type="scientific">Nicrophorus vespilloides</name>
    <name type="common">Boreal carrion beetle</name>
    <dbReference type="NCBI Taxonomy" id="110193"/>
    <lineage>
        <taxon>Eukaryota</taxon>
        <taxon>Metazoa</taxon>
        <taxon>Ecdysozoa</taxon>
        <taxon>Arthropoda</taxon>
        <taxon>Hexapoda</taxon>
        <taxon>Insecta</taxon>
        <taxon>Pterygota</taxon>
        <taxon>Neoptera</taxon>
        <taxon>Endopterygota</taxon>
        <taxon>Coleoptera</taxon>
        <taxon>Polyphaga</taxon>
        <taxon>Staphyliniformia</taxon>
        <taxon>Silphidae</taxon>
        <taxon>Nicrophorinae</taxon>
        <taxon>Nicrophorus</taxon>
    </lineage>
</organism>
<feature type="chain" id="PRO_5044968066" description="CLIP domain-containing serine protease" evidence="8">
    <location>
        <begin position="19"/>
        <end position="369"/>
    </location>
</feature>
<dbReference type="GeneID" id="108568889"/>
<keyword evidence="5" id="KW-1015">Disulfide bond</keyword>
<comment type="domain">
    <text evidence="8">The clip domain consists of 35-55 residues which are 'knitted' together usually by 3 conserved disulfide bonds forming a clip-like compact structure.</text>
</comment>
<dbReference type="InterPro" id="IPR018114">
    <property type="entry name" value="TRYPSIN_HIS"/>
</dbReference>
<dbReference type="InterPro" id="IPR001314">
    <property type="entry name" value="Peptidase_S1A"/>
</dbReference>
<dbReference type="PRINTS" id="PR00722">
    <property type="entry name" value="CHYMOTRYPSIN"/>
</dbReference>
<evidence type="ECO:0000256" key="1">
    <source>
        <dbReference type="ARBA" id="ARBA00022670"/>
    </source>
</evidence>
<evidence type="ECO:0000256" key="8">
    <source>
        <dbReference type="RuleBase" id="RU366078"/>
    </source>
</evidence>
<feature type="domain" description="Clip" evidence="10">
    <location>
        <begin position="21"/>
        <end position="72"/>
    </location>
</feature>
<dbReference type="InterPro" id="IPR043504">
    <property type="entry name" value="Peptidase_S1_PA_chymotrypsin"/>
</dbReference>
<dbReference type="PROSITE" id="PS51888">
    <property type="entry name" value="CLIP"/>
    <property type="match status" value="1"/>
</dbReference>
<keyword evidence="3 7" id="KW-0378">Hydrolase</keyword>
<reference evidence="12" key="1">
    <citation type="submission" date="2025-08" db="UniProtKB">
        <authorList>
            <consortium name="RefSeq"/>
        </authorList>
    </citation>
    <scope>IDENTIFICATION</scope>
    <source>
        <tissue evidence="12">Whole Larva</tissue>
    </source>
</reference>
<dbReference type="PANTHER" id="PTHR24256">
    <property type="entry name" value="TRYPTASE-RELATED"/>
    <property type="match status" value="1"/>
</dbReference>
<keyword evidence="11" id="KW-1185">Reference proteome</keyword>
<accession>A0ABM1NFX5</accession>
<dbReference type="InterPro" id="IPR009003">
    <property type="entry name" value="Peptidase_S1_PA"/>
</dbReference>
<dbReference type="InterPro" id="IPR051487">
    <property type="entry name" value="Ser/Thr_Proteases_Immune/Dev"/>
</dbReference>
<dbReference type="InterPro" id="IPR038565">
    <property type="entry name" value="CLIP_sf"/>
</dbReference>
<keyword evidence="4 7" id="KW-0720">Serine protease</keyword>
<feature type="domain" description="Peptidase S1" evidence="9">
    <location>
        <begin position="115"/>
        <end position="369"/>
    </location>
</feature>
<comment type="similarity">
    <text evidence="6 8">Belongs to the peptidase S1 family. CLIP subfamily.</text>
</comment>
<evidence type="ECO:0000259" key="9">
    <source>
        <dbReference type="PROSITE" id="PS50240"/>
    </source>
</evidence>
<dbReference type="Pfam" id="PF12032">
    <property type="entry name" value="CLIP"/>
    <property type="match status" value="1"/>
</dbReference>
<dbReference type="InterPro" id="IPR033116">
    <property type="entry name" value="TRYPSIN_SER"/>
</dbReference>
<proteinExistence type="inferred from homology"/>
<dbReference type="PROSITE" id="PS00134">
    <property type="entry name" value="TRYPSIN_HIS"/>
    <property type="match status" value="1"/>
</dbReference>
<dbReference type="Gene3D" id="2.40.10.10">
    <property type="entry name" value="Trypsin-like serine proteases"/>
    <property type="match status" value="2"/>
</dbReference>
<feature type="signal peptide" evidence="8">
    <location>
        <begin position="1"/>
        <end position="18"/>
    </location>
</feature>
<keyword evidence="2 8" id="KW-0732">Signal</keyword>
<dbReference type="SMART" id="SM00020">
    <property type="entry name" value="Tryp_SPc"/>
    <property type="match status" value="1"/>
</dbReference>
<dbReference type="SUPFAM" id="SSF50494">
    <property type="entry name" value="Trypsin-like serine proteases"/>
    <property type="match status" value="1"/>
</dbReference>
<evidence type="ECO:0000256" key="3">
    <source>
        <dbReference type="ARBA" id="ARBA00022801"/>
    </source>
</evidence>
<sequence>MRLITCIFALYFVSSAFAQESCKTPNGETAKCVSIFACPILYESGRSGGPEAYRFLQQSVCKKSFYNIYVCCGSDTIFKPQEIVSKTPDMLADAPRNNYIAKRSECGYMNPDFRIYGGNKTGLDEFPWMALLEYQSLKDGERSFRCGGSIIGRRHILTAAHCVTGVASRYYRLVNIRLGEWNTSSTSDCVNIGKKKECSDPVLNMGFERITPFAGYEDGSRYNDIALIRLDRDIKYSKFVSPICLPMEEKQVVKPNAKMIVAGWGQTENGTNSEVKLRVQVPIVNYRDCARKFGRSLKVTDNQICAGGQKNKDSCTGDSGGPLMLRNSETDQWLTEGIVSLGKGCGEEGWPAVYTKVRPFVKWIKKHAY</sequence>
<dbReference type="Gene3D" id="3.30.1640.30">
    <property type="match status" value="1"/>
</dbReference>
<dbReference type="CDD" id="cd00190">
    <property type="entry name" value="Tryp_SPc"/>
    <property type="match status" value="1"/>
</dbReference>
<evidence type="ECO:0000313" key="11">
    <source>
        <dbReference type="Proteomes" id="UP000695000"/>
    </source>
</evidence>
<evidence type="ECO:0000256" key="5">
    <source>
        <dbReference type="ARBA" id="ARBA00023157"/>
    </source>
</evidence>
<keyword evidence="8" id="KW-0964">Secreted</keyword>
<keyword evidence="1 7" id="KW-0645">Protease</keyword>
<comment type="subcellular location">
    <subcellularLocation>
        <location evidence="8">Secreted</location>
    </subcellularLocation>
</comment>
<evidence type="ECO:0000256" key="7">
    <source>
        <dbReference type="RuleBase" id="RU363034"/>
    </source>
</evidence>
<dbReference type="EC" id="3.4.21.-" evidence="7"/>
<evidence type="ECO:0000256" key="6">
    <source>
        <dbReference type="ARBA" id="ARBA00024195"/>
    </source>
</evidence>
<dbReference type="RefSeq" id="XP_017785725.1">
    <property type="nucleotide sequence ID" value="XM_017930236.1"/>
</dbReference>
<evidence type="ECO:0000313" key="12">
    <source>
        <dbReference type="RefSeq" id="XP_017785725.1"/>
    </source>
</evidence>
<dbReference type="Proteomes" id="UP000695000">
    <property type="component" value="Unplaced"/>
</dbReference>